<accession>A0A380N3L1</accession>
<reference evidence="2 3" key="1">
    <citation type="submission" date="2018-06" db="EMBL/GenBank/DDBJ databases">
        <authorList>
            <consortium name="Pathogen Informatics"/>
            <person name="Doyle S."/>
        </authorList>
    </citation>
    <scope>NUCLEOTIDE SEQUENCE [LARGE SCALE GENOMIC DNA]</scope>
    <source>
        <strain evidence="2 3">NCTC10717</strain>
    </source>
</reference>
<feature type="transmembrane region" description="Helical" evidence="1">
    <location>
        <begin position="76"/>
        <end position="99"/>
    </location>
</feature>
<dbReference type="OrthoDB" id="9913805at2"/>
<sequence length="170" mass="18735">MDNLYRAPQSNLRRNVGEGLSLVLVEILSSGSLWARMISVVNFISLFFGVLYLLVMVFGFSAAFKYGAGSDQEESIFIIAAIIGVVVSMLPMLLIYWFYGTSMNRYAKTAKQLRQSPDTEADVAQCFASSSTFLKTTGIFLLIMAVVMLLGIAAAIVLPAYQEYLTRARS</sequence>
<keyword evidence="1" id="KW-0812">Transmembrane</keyword>
<protein>
    <submittedName>
        <fullName evidence="2">Uncharacterized protein</fullName>
    </submittedName>
</protein>
<proteinExistence type="predicted"/>
<dbReference type="AlphaFoldDB" id="A0A380N3L1"/>
<organism evidence="2 3">
    <name type="scientific">Suttonella indologenes</name>
    <dbReference type="NCBI Taxonomy" id="13276"/>
    <lineage>
        <taxon>Bacteria</taxon>
        <taxon>Pseudomonadati</taxon>
        <taxon>Pseudomonadota</taxon>
        <taxon>Gammaproteobacteria</taxon>
        <taxon>Cardiobacteriales</taxon>
        <taxon>Cardiobacteriaceae</taxon>
        <taxon>Suttonella</taxon>
    </lineage>
</organism>
<dbReference type="RefSeq" id="WP_115219223.1">
    <property type="nucleotide sequence ID" value="NZ_UHIA01000004.1"/>
</dbReference>
<keyword evidence="3" id="KW-1185">Reference proteome</keyword>
<keyword evidence="1" id="KW-0472">Membrane</keyword>
<feature type="transmembrane region" description="Helical" evidence="1">
    <location>
        <begin position="139"/>
        <end position="161"/>
    </location>
</feature>
<evidence type="ECO:0000313" key="3">
    <source>
        <dbReference type="Proteomes" id="UP000254575"/>
    </source>
</evidence>
<evidence type="ECO:0000256" key="1">
    <source>
        <dbReference type="SAM" id="Phobius"/>
    </source>
</evidence>
<dbReference type="Proteomes" id="UP000254575">
    <property type="component" value="Unassembled WGS sequence"/>
</dbReference>
<name>A0A380N3L1_9GAMM</name>
<evidence type="ECO:0000313" key="2">
    <source>
        <dbReference type="EMBL" id="SUO98387.1"/>
    </source>
</evidence>
<gene>
    <name evidence="2" type="ORF">NCTC10717_02132</name>
</gene>
<feature type="transmembrane region" description="Helical" evidence="1">
    <location>
        <begin position="43"/>
        <end position="64"/>
    </location>
</feature>
<keyword evidence="1" id="KW-1133">Transmembrane helix</keyword>
<dbReference type="EMBL" id="UHIA01000004">
    <property type="protein sequence ID" value="SUO98387.1"/>
    <property type="molecule type" value="Genomic_DNA"/>
</dbReference>